<comment type="caution">
    <text evidence="2">The sequence shown here is derived from an EMBL/GenBank/DDBJ whole genome shotgun (WGS) entry which is preliminary data.</text>
</comment>
<dbReference type="OrthoDB" id="9799122at2"/>
<keyword evidence="3" id="KW-1185">Reference proteome</keyword>
<dbReference type="PROSITE" id="PS00195">
    <property type="entry name" value="GLUTAREDOXIN_1"/>
    <property type="match status" value="1"/>
</dbReference>
<dbReference type="SUPFAM" id="SSF52833">
    <property type="entry name" value="Thioredoxin-like"/>
    <property type="match status" value="1"/>
</dbReference>
<name>A0A419T360_9FIRM</name>
<dbReference type="InterPro" id="IPR011767">
    <property type="entry name" value="GLR_AS"/>
</dbReference>
<feature type="domain" description="DSBA-like thioredoxin" evidence="1">
    <location>
        <begin position="3"/>
        <end position="148"/>
    </location>
</feature>
<dbReference type="RefSeq" id="WP_120196804.1">
    <property type="nucleotide sequence ID" value="NZ_MCIA01000015.1"/>
</dbReference>
<protein>
    <recommendedName>
        <fullName evidence="1">DSBA-like thioredoxin domain-containing protein</fullName>
    </recommendedName>
</protein>
<dbReference type="Gene3D" id="3.40.30.10">
    <property type="entry name" value="Glutaredoxin"/>
    <property type="match status" value="1"/>
</dbReference>
<dbReference type="Pfam" id="PF01323">
    <property type="entry name" value="DSBA"/>
    <property type="match status" value="1"/>
</dbReference>
<dbReference type="Proteomes" id="UP000284277">
    <property type="component" value="Unassembled WGS sequence"/>
</dbReference>
<evidence type="ECO:0000313" key="3">
    <source>
        <dbReference type="Proteomes" id="UP000284277"/>
    </source>
</evidence>
<proteinExistence type="predicted"/>
<organism evidence="2 3">
    <name type="scientific">Lacrimispora algidixylanolytica</name>
    <dbReference type="NCBI Taxonomy" id="94868"/>
    <lineage>
        <taxon>Bacteria</taxon>
        <taxon>Bacillati</taxon>
        <taxon>Bacillota</taxon>
        <taxon>Clostridia</taxon>
        <taxon>Lachnospirales</taxon>
        <taxon>Lachnospiraceae</taxon>
        <taxon>Lacrimispora</taxon>
    </lineage>
</organism>
<gene>
    <name evidence="2" type="ORF">BET01_19210</name>
</gene>
<dbReference type="EMBL" id="MCIA01000015">
    <property type="protein sequence ID" value="RKD31901.1"/>
    <property type="molecule type" value="Genomic_DNA"/>
</dbReference>
<reference evidence="2 3" key="1">
    <citation type="submission" date="2016-08" db="EMBL/GenBank/DDBJ databases">
        <title>A new outlook on sporulation: Clostridium algidixylanolyticum.</title>
        <authorList>
            <person name="Poppleton D.I."/>
            <person name="Gribaldo S."/>
        </authorList>
    </citation>
    <scope>NUCLEOTIDE SEQUENCE [LARGE SCALE GENOMIC DNA]</scope>
    <source>
        <strain evidence="2 3">SPL73</strain>
    </source>
</reference>
<dbReference type="AlphaFoldDB" id="A0A419T360"/>
<dbReference type="InterPro" id="IPR001853">
    <property type="entry name" value="DSBA-like_thioredoxin_dom"/>
</dbReference>
<evidence type="ECO:0000259" key="1">
    <source>
        <dbReference type="Pfam" id="PF01323"/>
    </source>
</evidence>
<evidence type="ECO:0000313" key="2">
    <source>
        <dbReference type="EMBL" id="RKD31901.1"/>
    </source>
</evidence>
<dbReference type="GO" id="GO:0016491">
    <property type="term" value="F:oxidoreductase activity"/>
    <property type="evidence" value="ECO:0007669"/>
    <property type="project" value="InterPro"/>
</dbReference>
<dbReference type="InterPro" id="IPR036249">
    <property type="entry name" value="Thioredoxin-like_sf"/>
</dbReference>
<sequence length="204" mass="23354">MKLEVFFDYTCPYCYLALHELNQLLPNYPELSVTWSPCELNPQPEPRFYDWEESAPWLIELKPRLESAGLTINPPYPSGNYTYLAIQGLLCLEEQGADIRRYNDAVYNAVFRDGKDIENLDVLSDCAAYAGGEVNTFRQALVSKTYKERQLALSKYAWEENHLDTVPSYRLGQARLNAVYGVGVLKEQMIEFLDGQKALYSGDK</sequence>
<accession>A0A419T360</accession>